<dbReference type="AlphaFoldDB" id="A0A518BU64"/>
<dbReference type="GO" id="GO:0015628">
    <property type="term" value="P:protein secretion by the type II secretion system"/>
    <property type="evidence" value="ECO:0007669"/>
    <property type="project" value="InterPro"/>
</dbReference>
<keyword evidence="1" id="KW-0488">Methylation</keyword>
<reference evidence="3 4" key="1">
    <citation type="submission" date="2019-02" db="EMBL/GenBank/DDBJ databases">
        <title>Deep-cultivation of Planctomycetes and their phenomic and genomic characterization uncovers novel biology.</title>
        <authorList>
            <person name="Wiegand S."/>
            <person name="Jogler M."/>
            <person name="Boedeker C."/>
            <person name="Pinto D."/>
            <person name="Vollmers J."/>
            <person name="Rivas-Marin E."/>
            <person name="Kohn T."/>
            <person name="Peeters S.H."/>
            <person name="Heuer A."/>
            <person name="Rast P."/>
            <person name="Oberbeckmann S."/>
            <person name="Bunk B."/>
            <person name="Jeske O."/>
            <person name="Meyerdierks A."/>
            <person name="Storesund J.E."/>
            <person name="Kallscheuer N."/>
            <person name="Luecker S."/>
            <person name="Lage O.M."/>
            <person name="Pohl T."/>
            <person name="Merkel B.J."/>
            <person name="Hornburger P."/>
            <person name="Mueller R.-W."/>
            <person name="Bruemmer F."/>
            <person name="Labrenz M."/>
            <person name="Spormann A.M."/>
            <person name="Op den Camp H."/>
            <person name="Overmann J."/>
            <person name="Amann R."/>
            <person name="Jetten M.S.M."/>
            <person name="Mascher T."/>
            <person name="Medema M.H."/>
            <person name="Devos D.P."/>
            <person name="Kaster A.-K."/>
            <person name="Ovreas L."/>
            <person name="Rohde M."/>
            <person name="Galperin M.Y."/>
            <person name="Jogler C."/>
        </authorList>
    </citation>
    <scope>NUCLEOTIDE SEQUENCE [LARGE SCALE GENOMIC DNA]</scope>
    <source>
        <strain evidence="3 4">Pan265</strain>
    </source>
</reference>
<feature type="transmembrane region" description="Helical" evidence="2">
    <location>
        <begin position="12"/>
        <end position="33"/>
    </location>
</feature>
<keyword evidence="2" id="KW-0812">Transmembrane</keyword>
<evidence type="ECO:0000256" key="2">
    <source>
        <dbReference type="SAM" id="Phobius"/>
    </source>
</evidence>
<dbReference type="InterPro" id="IPR000983">
    <property type="entry name" value="Bac_GSPG_pilin"/>
</dbReference>
<gene>
    <name evidence="3" type="ORF">Pan265_03120</name>
</gene>
<dbReference type="PRINTS" id="PR00813">
    <property type="entry name" value="BCTERIALGSPG"/>
</dbReference>
<keyword evidence="2" id="KW-1133">Transmembrane helix</keyword>
<organism evidence="3 4">
    <name type="scientific">Mucisphaera calidilacus</name>
    <dbReference type="NCBI Taxonomy" id="2527982"/>
    <lineage>
        <taxon>Bacteria</taxon>
        <taxon>Pseudomonadati</taxon>
        <taxon>Planctomycetota</taxon>
        <taxon>Phycisphaerae</taxon>
        <taxon>Phycisphaerales</taxon>
        <taxon>Phycisphaeraceae</taxon>
        <taxon>Mucisphaera</taxon>
    </lineage>
</organism>
<dbReference type="PANTHER" id="PTHR30093">
    <property type="entry name" value="GENERAL SECRETION PATHWAY PROTEIN G"/>
    <property type="match status" value="1"/>
</dbReference>
<dbReference type="Proteomes" id="UP000320386">
    <property type="component" value="Chromosome"/>
</dbReference>
<dbReference type="RefSeq" id="WP_236254556.1">
    <property type="nucleotide sequence ID" value="NZ_CP036280.1"/>
</dbReference>
<dbReference type="Gene3D" id="3.30.700.10">
    <property type="entry name" value="Glycoprotein, Type 4 Pilin"/>
    <property type="match status" value="1"/>
</dbReference>
<dbReference type="InterPro" id="IPR045584">
    <property type="entry name" value="Pilin-like"/>
</dbReference>
<name>A0A518BU64_9BACT</name>
<evidence type="ECO:0008006" key="5">
    <source>
        <dbReference type="Google" id="ProtNLM"/>
    </source>
</evidence>
<protein>
    <recommendedName>
        <fullName evidence="5">Type II secretion system protein G</fullName>
    </recommendedName>
</protein>
<dbReference type="Pfam" id="PF07963">
    <property type="entry name" value="N_methyl"/>
    <property type="match status" value="1"/>
</dbReference>
<dbReference type="NCBIfam" id="TIGR02532">
    <property type="entry name" value="IV_pilin_GFxxxE"/>
    <property type="match status" value="1"/>
</dbReference>
<dbReference type="SUPFAM" id="SSF54523">
    <property type="entry name" value="Pili subunits"/>
    <property type="match status" value="1"/>
</dbReference>
<keyword evidence="2" id="KW-0472">Membrane</keyword>
<dbReference type="EMBL" id="CP036280">
    <property type="protein sequence ID" value="QDU70484.1"/>
    <property type="molecule type" value="Genomic_DNA"/>
</dbReference>
<dbReference type="GO" id="GO:0015627">
    <property type="term" value="C:type II protein secretion system complex"/>
    <property type="evidence" value="ECO:0007669"/>
    <property type="project" value="InterPro"/>
</dbReference>
<sequence length="321" mass="35237">MRTIRHSLAFTLIELLVVISILALLIGLLLPALRSARETARTAVCLANMKSYGIGLDVYALEHNGWLAGPYTSGNGNRRWGQADVFNWAEETASNAPSYAYDWVSPSMSDIMGGLPRQRAKRLVAILNSELSCPTNDIEYGSSNGLSGEDVYSDPYGPSDAVIRNANGGELPQLVDYSLILGFHETRYGPYEADSGYQPNLNQIGRPSAKASVQEGADPRFLDVRGFDLGSEYNDYSGGPLCHRGAASYTDGSTFRKSEPGKVTDLAQTYAFRHPNKTINTLFFDGHVDNQDSYAAIGGFAQYFPEAFVPYEFYRDLYGLD</sequence>
<evidence type="ECO:0000256" key="1">
    <source>
        <dbReference type="ARBA" id="ARBA00022481"/>
    </source>
</evidence>
<keyword evidence="4" id="KW-1185">Reference proteome</keyword>
<dbReference type="InterPro" id="IPR012902">
    <property type="entry name" value="N_methyl_site"/>
</dbReference>
<dbReference type="PANTHER" id="PTHR30093:SF2">
    <property type="entry name" value="TYPE II SECRETION SYSTEM PROTEIN H"/>
    <property type="match status" value="1"/>
</dbReference>
<accession>A0A518BU64</accession>
<dbReference type="KEGG" id="mcad:Pan265_03120"/>
<evidence type="ECO:0000313" key="4">
    <source>
        <dbReference type="Proteomes" id="UP000320386"/>
    </source>
</evidence>
<proteinExistence type="predicted"/>
<evidence type="ECO:0000313" key="3">
    <source>
        <dbReference type="EMBL" id="QDU70484.1"/>
    </source>
</evidence>